<protein>
    <submittedName>
        <fullName evidence="9">Glycosyltransferase</fullName>
    </submittedName>
</protein>
<gene>
    <name evidence="9" type="ORF">FEZ48_01385</name>
</gene>
<evidence type="ECO:0000256" key="7">
    <source>
        <dbReference type="SAM" id="Phobius"/>
    </source>
</evidence>
<dbReference type="AlphaFoldDB" id="A0A5R9C847"/>
<evidence type="ECO:0000256" key="6">
    <source>
        <dbReference type="ARBA" id="ARBA00023136"/>
    </source>
</evidence>
<evidence type="ECO:0000259" key="8">
    <source>
        <dbReference type="Pfam" id="PF00535"/>
    </source>
</evidence>
<dbReference type="SUPFAM" id="SSF53448">
    <property type="entry name" value="Nucleotide-diphospho-sugar transferases"/>
    <property type="match status" value="1"/>
</dbReference>
<keyword evidence="3 9" id="KW-0808">Transferase</keyword>
<organism evidence="9 10">
    <name type="scientific">Marinilactibacillus psychrotolerans</name>
    <dbReference type="NCBI Taxonomy" id="191770"/>
    <lineage>
        <taxon>Bacteria</taxon>
        <taxon>Bacillati</taxon>
        <taxon>Bacillota</taxon>
        <taxon>Bacilli</taxon>
        <taxon>Lactobacillales</taxon>
        <taxon>Carnobacteriaceae</taxon>
        <taxon>Marinilactibacillus</taxon>
    </lineage>
</organism>
<keyword evidence="6 7" id="KW-0472">Membrane</keyword>
<dbReference type="OrthoDB" id="9766299at2"/>
<accession>A0A5R9C847</accession>
<keyword evidence="5 7" id="KW-1133">Transmembrane helix</keyword>
<evidence type="ECO:0000256" key="3">
    <source>
        <dbReference type="ARBA" id="ARBA00022679"/>
    </source>
</evidence>
<evidence type="ECO:0000256" key="1">
    <source>
        <dbReference type="ARBA" id="ARBA00004141"/>
    </source>
</evidence>
<dbReference type="InterPro" id="IPR001173">
    <property type="entry name" value="Glyco_trans_2-like"/>
</dbReference>
<sequence length="271" mass="31742">MRSKQNQKFLFLITFLFMTIYLLWRLFFTLPFQEGLFALIMGVLLLASEMSAAFGTFELFWRKNKESEIEKPLPLEEDFPHVDVFIATHNESADLLFNTINASTFMDYPDKSKVHIYVCDDGNRKEIAELAKSLNVNYLGLSENKDAKSGNLNHALSMSHSPLVVTFDSDMIPRHNFLMESVPYFLIPDYQKITRVFGKELVQKREMILKRLVLFKHLKAFITLIYFSLIYLLKPLFLMNKIFSLKKLMLCEIVLILQHTLVQTQCFLEER</sequence>
<evidence type="ECO:0000313" key="9">
    <source>
        <dbReference type="EMBL" id="TLQ09432.1"/>
    </source>
</evidence>
<dbReference type="Pfam" id="PF00535">
    <property type="entry name" value="Glycos_transf_2"/>
    <property type="match status" value="1"/>
</dbReference>
<dbReference type="InterPro" id="IPR029044">
    <property type="entry name" value="Nucleotide-diphossugar_trans"/>
</dbReference>
<comment type="subcellular location">
    <subcellularLocation>
        <location evidence="1">Membrane</location>
        <topology evidence="1">Multi-pass membrane protein</topology>
    </subcellularLocation>
</comment>
<dbReference type="GO" id="GO:0016758">
    <property type="term" value="F:hexosyltransferase activity"/>
    <property type="evidence" value="ECO:0007669"/>
    <property type="project" value="TreeGrafter"/>
</dbReference>
<dbReference type="PANTHER" id="PTHR43867">
    <property type="entry name" value="CELLULOSE SYNTHASE CATALYTIC SUBUNIT A [UDP-FORMING]"/>
    <property type="match status" value="1"/>
</dbReference>
<reference evidence="9 10" key="1">
    <citation type="submission" date="2019-05" db="EMBL/GenBank/DDBJ databases">
        <title>The metagenome of a microbial culture collection derived from dairy environment covers the genomic content of the human microbiome.</title>
        <authorList>
            <person name="Roder T."/>
            <person name="Wuthrich D."/>
            <person name="Sattari Z."/>
            <person name="Von Ah U."/>
            <person name="Bar C."/>
            <person name="Ronchi F."/>
            <person name="Macpherson A.J."/>
            <person name="Ganal-Vonarburg S.C."/>
            <person name="Bruggmann R."/>
            <person name="Vergeres G."/>
        </authorList>
    </citation>
    <scope>NUCLEOTIDE SEQUENCE [LARGE SCALE GENOMIC DNA]</scope>
    <source>
        <strain evidence="9 10">FAM 24235</strain>
    </source>
</reference>
<name>A0A5R9C847_9LACT</name>
<feature type="transmembrane region" description="Helical" evidence="7">
    <location>
        <begin position="213"/>
        <end position="233"/>
    </location>
</feature>
<dbReference type="Proteomes" id="UP000307201">
    <property type="component" value="Unassembled WGS sequence"/>
</dbReference>
<feature type="domain" description="Glycosyltransferase 2-like" evidence="8">
    <location>
        <begin position="84"/>
        <end position="189"/>
    </location>
</feature>
<dbReference type="EMBL" id="VBTE01000002">
    <property type="protein sequence ID" value="TLQ09432.1"/>
    <property type="molecule type" value="Genomic_DNA"/>
</dbReference>
<evidence type="ECO:0000313" key="10">
    <source>
        <dbReference type="Proteomes" id="UP000307201"/>
    </source>
</evidence>
<evidence type="ECO:0000256" key="2">
    <source>
        <dbReference type="ARBA" id="ARBA00022676"/>
    </source>
</evidence>
<dbReference type="PANTHER" id="PTHR43867:SF2">
    <property type="entry name" value="CELLULOSE SYNTHASE CATALYTIC SUBUNIT A [UDP-FORMING]"/>
    <property type="match status" value="1"/>
</dbReference>
<proteinExistence type="predicted"/>
<dbReference type="Gene3D" id="3.90.550.10">
    <property type="entry name" value="Spore Coat Polysaccharide Biosynthesis Protein SpsA, Chain A"/>
    <property type="match status" value="1"/>
</dbReference>
<dbReference type="InterPro" id="IPR050321">
    <property type="entry name" value="Glycosyltr_2/OpgH_subfam"/>
</dbReference>
<comment type="caution">
    <text evidence="9">The sequence shown here is derived from an EMBL/GenBank/DDBJ whole genome shotgun (WGS) entry which is preliminary data.</text>
</comment>
<keyword evidence="4 7" id="KW-0812">Transmembrane</keyword>
<feature type="transmembrane region" description="Helical" evidence="7">
    <location>
        <begin position="36"/>
        <end position="61"/>
    </location>
</feature>
<keyword evidence="2" id="KW-0328">Glycosyltransferase</keyword>
<dbReference type="GO" id="GO:0005886">
    <property type="term" value="C:plasma membrane"/>
    <property type="evidence" value="ECO:0007669"/>
    <property type="project" value="TreeGrafter"/>
</dbReference>
<evidence type="ECO:0000256" key="5">
    <source>
        <dbReference type="ARBA" id="ARBA00022989"/>
    </source>
</evidence>
<feature type="transmembrane region" description="Helical" evidence="7">
    <location>
        <begin position="9"/>
        <end position="30"/>
    </location>
</feature>
<evidence type="ECO:0000256" key="4">
    <source>
        <dbReference type="ARBA" id="ARBA00022692"/>
    </source>
</evidence>